<feature type="transmembrane region" description="Helical" evidence="7">
    <location>
        <begin position="209"/>
        <end position="227"/>
    </location>
</feature>
<dbReference type="InterPro" id="IPR001626">
    <property type="entry name" value="ABC_TroCD"/>
</dbReference>
<evidence type="ECO:0000256" key="7">
    <source>
        <dbReference type="SAM" id="Phobius"/>
    </source>
</evidence>
<dbReference type="GO" id="GO:0010043">
    <property type="term" value="P:response to zinc ion"/>
    <property type="evidence" value="ECO:0007669"/>
    <property type="project" value="TreeGrafter"/>
</dbReference>
<keyword evidence="5 7" id="KW-0472">Membrane</keyword>
<keyword evidence="4 7" id="KW-1133">Transmembrane helix</keyword>
<evidence type="ECO:0000313" key="9">
    <source>
        <dbReference type="Proteomes" id="UP000033423"/>
    </source>
</evidence>
<reference evidence="8 9" key="1">
    <citation type="submission" date="2015-02" db="EMBL/GenBank/DDBJ databases">
        <title>Single-cell genomics of uncultivated deep-branching MTB reveals a conserved set of magnetosome genes.</title>
        <authorList>
            <person name="Kolinko S."/>
            <person name="Richter M."/>
            <person name="Glockner F.O."/>
            <person name="Brachmann A."/>
            <person name="Schuler D."/>
        </authorList>
    </citation>
    <scope>NUCLEOTIDE SEQUENCE [LARGE SCALE GENOMIC DNA]</scope>
    <source>
        <strain evidence="8">TM-1</strain>
    </source>
</reference>
<dbReference type="PATRIC" id="fig|29290.4.peg.6624"/>
<dbReference type="PANTHER" id="PTHR30477:SF0">
    <property type="entry name" value="METAL TRANSPORT SYSTEM MEMBRANE PROTEIN TM_0125-RELATED"/>
    <property type="match status" value="1"/>
</dbReference>
<feature type="transmembrane region" description="Helical" evidence="7">
    <location>
        <begin position="6"/>
        <end position="24"/>
    </location>
</feature>
<name>A0A0F3GLQ0_9BACT</name>
<evidence type="ECO:0000256" key="3">
    <source>
        <dbReference type="ARBA" id="ARBA00022692"/>
    </source>
</evidence>
<feature type="transmembrane region" description="Helical" evidence="7">
    <location>
        <begin position="82"/>
        <end position="103"/>
    </location>
</feature>
<evidence type="ECO:0000256" key="1">
    <source>
        <dbReference type="ARBA" id="ARBA00004141"/>
    </source>
</evidence>
<comment type="similarity">
    <text evidence="2 6">Belongs to the ABC-3 integral membrane protein family.</text>
</comment>
<keyword evidence="3 6" id="KW-0812">Transmembrane</keyword>
<comment type="caution">
    <text evidence="8">The sequence shown here is derived from an EMBL/GenBank/DDBJ whole genome shotgun (WGS) entry which is preliminary data.</text>
</comment>
<evidence type="ECO:0000313" key="8">
    <source>
        <dbReference type="EMBL" id="KJU82806.1"/>
    </source>
</evidence>
<evidence type="ECO:0000256" key="4">
    <source>
        <dbReference type="ARBA" id="ARBA00022989"/>
    </source>
</evidence>
<dbReference type="Pfam" id="PF00950">
    <property type="entry name" value="ABC-3"/>
    <property type="match status" value="1"/>
</dbReference>
<accession>A0A0F3GLQ0</accession>
<organism evidence="8 9">
    <name type="scientific">Candidatus Magnetobacterium bavaricum</name>
    <dbReference type="NCBI Taxonomy" id="29290"/>
    <lineage>
        <taxon>Bacteria</taxon>
        <taxon>Pseudomonadati</taxon>
        <taxon>Nitrospirota</taxon>
        <taxon>Thermodesulfovibrionia</taxon>
        <taxon>Thermodesulfovibrionales</taxon>
        <taxon>Candidatus Magnetobacteriaceae</taxon>
        <taxon>Candidatus Magnetobacterium</taxon>
    </lineage>
</organism>
<comment type="subcellular location">
    <subcellularLocation>
        <location evidence="6">Cell membrane</location>
        <topology evidence="6">Multi-pass membrane protein</topology>
    </subcellularLocation>
    <subcellularLocation>
        <location evidence="1">Membrane</location>
        <topology evidence="1">Multi-pass membrane protein</topology>
    </subcellularLocation>
</comment>
<evidence type="ECO:0000256" key="5">
    <source>
        <dbReference type="ARBA" id="ARBA00023136"/>
    </source>
</evidence>
<dbReference type="AlphaFoldDB" id="A0A0F3GLQ0"/>
<dbReference type="SUPFAM" id="SSF81345">
    <property type="entry name" value="ABC transporter involved in vitamin B12 uptake, BtuC"/>
    <property type="match status" value="1"/>
</dbReference>
<dbReference type="GO" id="GO:0043190">
    <property type="term" value="C:ATP-binding cassette (ABC) transporter complex"/>
    <property type="evidence" value="ECO:0007669"/>
    <property type="project" value="InterPro"/>
</dbReference>
<dbReference type="EMBL" id="LACI01002159">
    <property type="protein sequence ID" value="KJU82806.1"/>
    <property type="molecule type" value="Genomic_DNA"/>
</dbReference>
<dbReference type="CDD" id="cd06550">
    <property type="entry name" value="TM_ABC_iron-siderophores_like"/>
    <property type="match status" value="1"/>
</dbReference>
<dbReference type="Gene3D" id="1.10.3470.10">
    <property type="entry name" value="ABC transporter involved in vitamin B12 uptake, BtuC"/>
    <property type="match status" value="1"/>
</dbReference>
<dbReference type="Proteomes" id="UP000033423">
    <property type="component" value="Unassembled WGS sequence"/>
</dbReference>
<feature type="transmembrane region" description="Helical" evidence="7">
    <location>
        <begin position="234"/>
        <end position="253"/>
    </location>
</feature>
<evidence type="ECO:0000256" key="2">
    <source>
        <dbReference type="ARBA" id="ARBA00008034"/>
    </source>
</evidence>
<dbReference type="GO" id="GO:0055085">
    <property type="term" value="P:transmembrane transport"/>
    <property type="evidence" value="ECO:0007669"/>
    <property type="project" value="InterPro"/>
</dbReference>
<keyword evidence="9" id="KW-1185">Reference proteome</keyword>
<dbReference type="PANTHER" id="PTHR30477">
    <property type="entry name" value="ABC-TRANSPORTER METAL-BINDING PROTEIN"/>
    <property type="match status" value="1"/>
</dbReference>
<sequence>MRRAFAAGVVIAVMAPLIGTYLVIRRYSMMADTLAHVSLVGVALGLLTKTYPEMWAMLVSVATAFGIERLKSKGKVYGESAVGLFLWAGMALAVVLISLAKGFNVDLFSFLFGSITTVTTRDLVYILILAVVVIGVIIALYNPLFSTSFDEEYAQASGIKPKKFNIIIVVLAAVTISACIRIVGMLLIGALMVIPVLTAMQFARSFKQTLLLSVVFSLLSVISGLLLSYYFDIASGGTIVLVAFSVFIIGIFFKD</sequence>
<dbReference type="InterPro" id="IPR037294">
    <property type="entry name" value="ABC_BtuC-like"/>
</dbReference>
<feature type="transmembrane region" description="Helical" evidence="7">
    <location>
        <begin position="123"/>
        <end position="145"/>
    </location>
</feature>
<keyword evidence="6" id="KW-0813">Transport</keyword>
<gene>
    <name evidence="8" type="ORF">MBAV_005001</name>
</gene>
<proteinExistence type="inferred from homology"/>
<feature type="transmembrane region" description="Helical" evidence="7">
    <location>
        <begin position="166"/>
        <end position="197"/>
    </location>
</feature>
<evidence type="ECO:0000256" key="6">
    <source>
        <dbReference type="RuleBase" id="RU003943"/>
    </source>
</evidence>
<protein>
    <submittedName>
        <fullName evidence="8">ABC 3 transport family</fullName>
    </submittedName>
</protein>